<dbReference type="Proteomes" id="UP000001514">
    <property type="component" value="Unassembled WGS sequence"/>
</dbReference>
<sequence>MWSYVLSDPDAPHSINIGQVSLDPSGLAEFVEMQHQEGVCLDELAIPSSPPLPLTPALWRSHLHKGNPQACRFEALYACWSSSHREHTACKQQLRSPGSKSVFFKLLAFVADLVDYEHARGAQERIGYMLPTAAGLLKSPLYFTAQESSLLESFVSPSGASVAEAVARKFESMPLLQGVCTAHVLAPLLKRLFCIDDGCFGKEFSEFRQGFNKGTLAMVQQRRKELQDFLETSVKPSSQSGKQGKSNAKLQKIASSKGTVLIDVPDQGFTKAHVYCSNPAAVQLVSSLPEDFRAKTLSIKAVKPGDTLEMFVLTPTPRWPDGMCTYDPSSQLLFTQKLFSAYICTENDFDIGGWEAYGEHWRYFYECMLGPVAKQAKAALRKLPIAAQFSPPSYAGKSGIDIIKADTKYILSTVLSFPIGASAALAKTTSDKSDAFVVSAICPLHGPIVRSTVTELVREYRAWTREKIKQVDDGLVAVIYASAYGNTAALAQAISRGISKAGLGVESLNTEQCEPEEVTDLIERCNAFVIGSPTLAGHMPTPIQNALGLILKETAARAKPCGVFGSFDWSGEAVDELEQRLKDAGFSFAFPAIRCKFKVELHPPTEATLQICEESGTDIAQAVKRSKVAKDRALESLVLPGAKFVINVLGEGKASPISRQLLKPFKPGEPRFGDLKTKDASNGGKILVDAVSTFELQLAKEIKWRITGDICSIVHPLDISLRPGPSVGLMNLMEQNPPQGSEGTSRAELLRIRLHLGGTFLNWALLDLGQSGGSLFQGLLVGFEPITLRDTSCSHQATRARTNAVSGGGDAWEQARGGFVAKRMPIGDLHGNDPECSPVDDQSEGFSGGARGDGHRKVWGLLKVFVPYQRRVLFFRNPCDRGCHLDSLSSSLSKVLVKFYSLCGRMHVGDGISCPVLELDCSGKLGVRFNEAETDATLDELGNFEPSEFCDLLCGLGYTPTYPWDAQLPLLFAQVTRFACGGLSIGLAFSHQACDGVSAWDFMKSWAEVARTGELASFSPEVTYSYKQWELNDEKLEEYAEKIGLNARFDAIPQPHDLPLNVENSKIGTKQYRVDRQTIGKLKAEFTRKGLKRVSSYEVLCAYFWVKMVGVRRLETMEDSYFAVLLNCRGRIKSISKSYFGNAIGFVFVRAKLLHKAIVSFDEETAEGSTAFMDVRREAREKWRSELRPGQFIAVVSSPRHPIYECDFGFGRPCGVTFGADDLGDAKLYLFLGMAELRVVATSNSEISPASQAATETMKISRTLSTFMSCCKAQREQRQKEFIMRVLERSRNLNRRFNIIVTGKIWMCEEAPTRRLNYFKCLQAIAQEVAHKFPVVSIQLHSVQYCRISHNSTHTPSSLKTVRSPCSTKFALQRLQTLPVLQQFGCSRTRCMSRQIENQGWDFAAHNPPLGRHKRQLF</sequence>
<dbReference type="Gene3D" id="3.30.559.10">
    <property type="entry name" value="Chloramphenicol acetyltransferase-like domain"/>
    <property type="match status" value="2"/>
</dbReference>
<dbReference type="InterPro" id="IPR001226">
    <property type="entry name" value="Flavodoxin_CS"/>
</dbReference>
<dbReference type="InterPro" id="IPR036866">
    <property type="entry name" value="RibonucZ/Hydroxyglut_hydro"/>
</dbReference>
<keyword evidence="1" id="KW-0813">Transport</keyword>
<evidence type="ECO:0000313" key="4">
    <source>
        <dbReference type="EMBL" id="EFJ22482.1"/>
    </source>
</evidence>
<proteinExistence type="predicted"/>
<dbReference type="Gramene" id="EFJ22482">
    <property type="protein sequence ID" value="EFJ22482"/>
    <property type="gene ID" value="SELMODRAFT_416274"/>
</dbReference>
<dbReference type="InterPro" id="IPR023213">
    <property type="entry name" value="CAT-like_dom_sf"/>
</dbReference>
<keyword evidence="5" id="KW-1185">Reference proteome</keyword>
<keyword evidence="2" id="KW-0249">Electron transport</keyword>
<dbReference type="PROSITE" id="PS00201">
    <property type="entry name" value="FLAVODOXIN"/>
    <property type="match status" value="1"/>
</dbReference>
<evidence type="ECO:0000259" key="3">
    <source>
        <dbReference type="PROSITE" id="PS50902"/>
    </source>
</evidence>
<dbReference type="Pfam" id="PF00258">
    <property type="entry name" value="Flavodoxin_1"/>
    <property type="match status" value="1"/>
</dbReference>
<feature type="domain" description="Flavodoxin-like" evidence="3">
    <location>
        <begin position="476"/>
        <end position="620"/>
    </location>
</feature>
<dbReference type="STRING" id="88036.D8RYS1"/>
<dbReference type="PROSITE" id="PS50902">
    <property type="entry name" value="FLAVODOXIN_LIKE"/>
    <property type="match status" value="1"/>
</dbReference>
<dbReference type="InterPro" id="IPR008254">
    <property type="entry name" value="Flavodoxin/NO_synth"/>
</dbReference>
<dbReference type="PANTHER" id="PTHR32145:SF31">
    <property type="entry name" value="FLAVIN REDUCTASE-LIKE FMN-BINDING PROTEIN"/>
    <property type="match status" value="1"/>
</dbReference>
<dbReference type="Pfam" id="PF02458">
    <property type="entry name" value="Transferase"/>
    <property type="match status" value="1"/>
</dbReference>
<dbReference type="InterPro" id="IPR051285">
    <property type="entry name" value="NADH_oxidoreductase_modular"/>
</dbReference>
<reference evidence="4 5" key="1">
    <citation type="journal article" date="2011" name="Science">
        <title>The Selaginella genome identifies genetic changes associated with the evolution of vascular plants.</title>
        <authorList>
            <person name="Banks J.A."/>
            <person name="Nishiyama T."/>
            <person name="Hasebe M."/>
            <person name="Bowman J.L."/>
            <person name="Gribskov M."/>
            <person name="dePamphilis C."/>
            <person name="Albert V.A."/>
            <person name="Aono N."/>
            <person name="Aoyama T."/>
            <person name="Ambrose B.A."/>
            <person name="Ashton N.W."/>
            <person name="Axtell M.J."/>
            <person name="Barker E."/>
            <person name="Barker M.S."/>
            <person name="Bennetzen J.L."/>
            <person name="Bonawitz N.D."/>
            <person name="Chapple C."/>
            <person name="Cheng C."/>
            <person name="Correa L.G."/>
            <person name="Dacre M."/>
            <person name="DeBarry J."/>
            <person name="Dreyer I."/>
            <person name="Elias M."/>
            <person name="Engstrom E.M."/>
            <person name="Estelle M."/>
            <person name="Feng L."/>
            <person name="Finet C."/>
            <person name="Floyd S.K."/>
            <person name="Frommer W.B."/>
            <person name="Fujita T."/>
            <person name="Gramzow L."/>
            <person name="Gutensohn M."/>
            <person name="Harholt J."/>
            <person name="Hattori M."/>
            <person name="Heyl A."/>
            <person name="Hirai T."/>
            <person name="Hiwatashi Y."/>
            <person name="Ishikawa M."/>
            <person name="Iwata M."/>
            <person name="Karol K.G."/>
            <person name="Koehler B."/>
            <person name="Kolukisaoglu U."/>
            <person name="Kubo M."/>
            <person name="Kurata T."/>
            <person name="Lalonde S."/>
            <person name="Li K."/>
            <person name="Li Y."/>
            <person name="Litt A."/>
            <person name="Lyons E."/>
            <person name="Manning G."/>
            <person name="Maruyama T."/>
            <person name="Michael T.P."/>
            <person name="Mikami K."/>
            <person name="Miyazaki S."/>
            <person name="Morinaga S."/>
            <person name="Murata T."/>
            <person name="Mueller-Roeber B."/>
            <person name="Nelson D.R."/>
            <person name="Obara M."/>
            <person name="Oguri Y."/>
            <person name="Olmstead R.G."/>
            <person name="Onodera N."/>
            <person name="Petersen B.L."/>
            <person name="Pils B."/>
            <person name="Prigge M."/>
            <person name="Rensing S.A."/>
            <person name="Riano-Pachon D.M."/>
            <person name="Roberts A.W."/>
            <person name="Sato Y."/>
            <person name="Scheller H.V."/>
            <person name="Schulz B."/>
            <person name="Schulz C."/>
            <person name="Shakirov E.V."/>
            <person name="Shibagaki N."/>
            <person name="Shinohara N."/>
            <person name="Shippen D.E."/>
            <person name="Soerensen I."/>
            <person name="Sotooka R."/>
            <person name="Sugimoto N."/>
            <person name="Sugita M."/>
            <person name="Sumikawa N."/>
            <person name="Tanurdzic M."/>
            <person name="Theissen G."/>
            <person name="Ulvskov P."/>
            <person name="Wakazuki S."/>
            <person name="Weng J.K."/>
            <person name="Willats W.W."/>
            <person name="Wipf D."/>
            <person name="Wolf P.G."/>
            <person name="Yang L."/>
            <person name="Zimmer A.D."/>
            <person name="Zhu Q."/>
            <person name="Mitros T."/>
            <person name="Hellsten U."/>
            <person name="Loque D."/>
            <person name="Otillar R."/>
            <person name="Salamov A."/>
            <person name="Schmutz J."/>
            <person name="Shapiro H."/>
            <person name="Lindquist E."/>
            <person name="Lucas S."/>
            <person name="Rokhsar D."/>
            <person name="Grigoriev I.V."/>
        </authorList>
    </citation>
    <scope>NUCLEOTIDE SEQUENCE [LARGE SCALE GENOMIC DNA]</scope>
</reference>
<dbReference type="HOGENOM" id="CLU_253268_0_0_1"/>
<protein>
    <recommendedName>
        <fullName evidence="3">Flavodoxin-like domain-containing protein</fullName>
    </recommendedName>
</protein>
<dbReference type="SUPFAM" id="SSF56281">
    <property type="entry name" value="Metallo-hydrolase/oxidoreductase"/>
    <property type="match status" value="1"/>
</dbReference>
<accession>D8RYS1</accession>
<gene>
    <name evidence="4" type="ORF">SELMODRAFT_416274</name>
</gene>
<dbReference type="GO" id="GO:0009055">
    <property type="term" value="F:electron transfer activity"/>
    <property type="evidence" value="ECO:0007669"/>
    <property type="project" value="InterPro"/>
</dbReference>
<dbReference type="Gene3D" id="3.40.50.360">
    <property type="match status" value="1"/>
</dbReference>
<evidence type="ECO:0000313" key="5">
    <source>
        <dbReference type="Proteomes" id="UP000001514"/>
    </source>
</evidence>
<dbReference type="EMBL" id="GL377595">
    <property type="protein sequence ID" value="EFJ22482.1"/>
    <property type="molecule type" value="Genomic_DNA"/>
</dbReference>
<organism evidence="5">
    <name type="scientific">Selaginella moellendorffii</name>
    <name type="common">Spikemoss</name>
    <dbReference type="NCBI Taxonomy" id="88036"/>
    <lineage>
        <taxon>Eukaryota</taxon>
        <taxon>Viridiplantae</taxon>
        <taxon>Streptophyta</taxon>
        <taxon>Embryophyta</taxon>
        <taxon>Tracheophyta</taxon>
        <taxon>Lycopodiopsida</taxon>
        <taxon>Selaginellales</taxon>
        <taxon>Selaginellaceae</taxon>
        <taxon>Selaginella</taxon>
    </lineage>
</organism>
<evidence type="ECO:0000256" key="1">
    <source>
        <dbReference type="ARBA" id="ARBA00022448"/>
    </source>
</evidence>
<dbReference type="GO" id="GO:0010181">
    <property type="term" value="F:FMN binding"/>
    <property type="evidence" value="ECO:0007669"/>
    <property type="project" value="InterPro"/>
</dbReference>
<dbReference type="KEGG" id="smo:SELMODRAFT_416274"/>
<dbReference type="eggNOG" id="ENOG502QVQT">
    <property type="taxonomic scope" value="Eukaryota"/>
</dbReference>
<dbReference type="SUPFAM" id="SSF52218">
    <property type="entry name" value="Flavoproteins"/>
    <property type="match status" value="1"/>
</dbReference>
<dbReference type="InParanoid" id="D8RYS1"/>
<dbReference type="PANTHER" id="PTHR32145">
    <property type="entry name" value="DIFLAVIN FLAVOPROTEIN A 2-RELATED"/>
    <property type="match status" value="1"/>
</dbReference>
<name>D8RYS1_SELML</name>
<dbReference type="InterPro" id="IPR029039">
    <property type="entry name" value="Flavoprotein-like_sf"/>
</dbReference>
<dbReference type="Gene3D" id="3.60.15.10">
    <property type="entry name" value="Ribonuclease Z/Hydroxyacylglutathione hydrolase-like"/>
    <property type="match status" value="2"/>
</dbReference>
<evidence type="ECO:0000256" key="2">
    <source>
        <dbReference type="ARBA" id="ARBA00022982"/>
    </source>
</evidence>